<name>A0ABY6TZI3_BIOOC</name>
<evidence type="ECO:0000313" key="2">
    <source>
        <dbReference type="Proteomes" id="UP000766486"/>
    </source>
</evidence>
<proteinExistence type="predicted"/>
<organism evidence="1 2">
    <name type="scientific">Bionectria ochroleuca</name>
    <name type="common">Gliocladium roseum</name>
    <dbReference type="NCBI Taxonomy" id="29856"/>
    <lineage>
        <taxon>Eukaryota</taxon>
        <taxon>Fungi</taxon>
        <taxon>Dikarya</taxon>
        <taxon>Ascomycota</taxon>
        <taxon>Pezizomycotina</taxon>
        <taxon>Sordariomycetes</taxon>
        <taxon>Hypocreomycetidae</taxon>
        <taxon>Hypocreales</taxon>
        <taxon>Bionectriaceae</taxon>
        <taxon>Clonostachys</taxon>
    </lineage>
</organism>
<sequence length="80" mass="9012">MSAEFYASSEEKLQLIICSPFNAKHGFRRGIKAASYQNSPRYKPPSSCGLNWDRRQHVDNADIDSGSGEWTTFEALEAEL</sequence>
<accession>A0ABY6TZI3</accession>
<evidence type="ECO:0000313" key="1">
    <source>
        <dbReference type="EMBL" id="VUC24165.1"/>
    </source>
</evidence>
<dbReference type="Proteomes" id="UP000766486">
    <property type="component" value="Unassembled WGS sequence"/>
</dbReference>
<keyword evidence="2" id="KW-1185">Reference proteome</keyword>
<dbReference type="EMBL" id="CABFNS010000715">
    <property type="protein sequence ID" value="VUC24165.1"/>
    <property type="molecule type" value="Genomic_DNA"/>
</dbReference>
<comment type="caution">
    <text evidence="1">The sequence shown here is derived from an EMBL/GenBank/DDBJ whole genome shotgun (WGS) entry which is preliminary data.</text>
</comment>
<gene>
    <name evidence="1" type="ORF">CLO192961_LOCUS132720</name>
</gene>
<protein>
    <submittedName>
        <fullName evidence="1">Uncharacterized protein</fullName>
    </submittedName>
</protein>
<reference evidence="1 2" key="1">
    <citation type="submission" date="2019-06" db="EMBL/GenBank/DDBJ databases">
        <authorList>
            <person name="Broberg M."/>
        </authorList>
    </citation>
    <scope>NUCLEOTIDE SEQUENCE [LARGE SCALE GENOMIC DNA]</scope>
</reference>